<evidence type="ECO:0000256" key="1">
    <source>
        <dbReference type="SAM" id="MobiDB-lite"/>
    </source>
</evidence>
<proteinExistence type="predicted"/>
<accession>A0A0F9KJB5</accession>
<comment type="caution">
    <text evidence="2">The sequence shown here is derived from an EMBL/GenBank/DDBJ whole genome shotgun (WGS) entry which is preliminary data.</text>
</comment>
<reference evidence="2" key="1">
    <citation type="journal article" date="2015" name="Nature">
        <title>Complex archaea that bridge the gap between prokaryotes and eukaryotes.</title>
        <authorList>
            <person name="Spang A."/>
            <person name="Saw J.H."/>
            <person name="Jorgensen S.L."/>
            <person name="Zaremba-Niedzwiedzka K."/>
            <person name="Martijn J."/>
            <person name="Lind A.E."/>
            <person name="van Eijk R."/>
            <person name="Schleper C."/>
            <person name="Guy L."/>
            <person name="Ettema T.J."/>
        </authorList>
    </citation>
    <scope>NUCLEOTIDE SEQUENCE</scope>
</reference>
<feature type="compositionally biased region" description="Acidic residues" evidence="1">
    <location>
        <begin position="274"/>
        <end position="291"/>
    </location>
</feature>
<evidence type="ECO:0000313" key="2">
    <source>
        <dbReference type="EMBL" id="KKM82234.1"/>
    </source>
</evidence>
<sequence length="360" mass="38796">MSNADTNEAVQGELVTTGTEALEALNRSEVDIQIATAHRFPRSVDLFQKRATALACMTKAIAGSMFYSVPRGGKRIIGPSIRLAEVVASTWGNLRCACRNIGEDDLTVTSIGMCHDLETNVAITMEYALRITDKKGKRYNEDMIVLAKNNASARGLRNAIFRVVPRAYVDEVCESAKKIAVGDGATMVTIRENLLKWFADQGATEAQVLHLIGKEGVPDIDTNDVIFMRAVATGIKQGEQTVAEAFGPVPDPRKKARISPLNDSVGAADKPPEPEEAEEPEEPEEPEEAEAIAEPGPDLVTDCTVALAEAGTLLEIQAVRERFVGAKPGPSAEDLKVIHEMCDRANKTIRAGRGEGSNAQ</sequence>
<name>A0A0F9KJB5_9ZZZZ</name>
<dbReference type="AlphaFoldDB" id="A0A0F9KJB5"/>
<protein>
    <submittedName>
        <fullName evidence="2">Uncharacterized protein</fullName>
    </submittedName>
</protein>
<feature type="region of interest" description="Disordered" evidence="1">
    <location>
        <begin position="245"/>
        <end position="296"/>
    </location>
</feature>
<dbReference type="EMBL" id="LAZR01007893">
    <property type="protein sequence ID" value="KKM82234.1"/>
    <property type="molecule type" value="Genomic_DNA"/>
</dbReference>
<gene>
    <name evidence="2" type="ORF">LCGC14_1321620</name>
</gene>
<organism evidence="2">
    <name type="scientific">marine sediment metagenome</name>
    <dbReference type="NCBI Taxonomy" id="412755"/>
    <lineage>
        <taxon>unclassified sequences</taxon>
        <taxon>metagenomes</taxon>
        <taxon>ecological metagenomes</taxon>
    </lineage>
</organism>